<dbReference type="KEGG" id="ccin:107265071"/>
<reference evidence="8" key="1">
    <citation type="submission" date="2025-08" db="UniProtKB">
        <authorList>
            <consortium name="RefSeq"/>
        </authorList>
    </citation>
    <scope>IDENTIFICATION</scope>
</reference>
<evidence type="ECO:0000313" key="7">
    <source>
        <dbReference type="Proteomes" id="UP000694920"/>
    </source>
</evidence>
<keyword evidence="4 6" id="KW-1133">Transmembrane helix</keyword>
<organism evidence="7 8">
    <name type="scientific">Cephus cinctus</name>
    <name type="common">Wheat stem sawfly</name>
    <dbReference type="NCBI Taxonomy" id="211228"/>
    <lineage>
        <taxon>Eukaryota</taxon>
        <taxon>Metazoa</taxon>
        <taxon>Ecdysozoa</taxon>
        <taxon>Arthropoda</taxon>
        <taxon>Hexapoda</taxon>
        <taxon>Insecta</taxon>
        <taxon>Pterygota</taxon>
        <taxon>Neoptera</taxon>
        <taxon>Endopterygota</taxon>
        <taxon>Hymenoptera</taxon>
        <taxon>Cephoidea</taxon>
        <taxon>Cephidae</taxon>
        <taxon>Cephus</taxon>
    </lineage>
</organism>
<dbReference type="PANTHER" id="PTHR13674:SF5">
    <property type="entry name" value="UPF0389 PROTEIN CG9231"/>
    <property type="match status" value="1"/>
</dbReference>
<dbReference type="PANTHER" id="PTHR13674">
    <property type="entry name" value="GROWTH AND TRANSFORMATION-DEPENDENT PROTEIN"/>
    <property type="match status" value="1"/>
</dbReference>
<dbReference type="Proteomes" id="UP000694920">
    <property type="component" value="Unplaced"/>
</dbReference>
<evidence type="ECO:0000313" key="8">
    <source>
        <dbReference type="RefSeq" id="XP_024938317.1"/>
    </source>
</evidence>
<keyword evidence="5 6" id="KW-0472">Membrane</keyword>
<dbReference type="RefSeq" id="XP_024938317.1">
    <property type="nucleotide sequence ID" value="XM_025082549.1"/>
</dbReference>
<dbReference type="InterPro" id="IPR009432">
    <property type="entry name" value="DUF1075"/>
</dbReference>
<dbReference type="GO" id="GO:0016020">
    <property type="term" value="C:membrane"/>
    <property type="evidence" value="ECO:0007669"/>
    <property type="project" value="UniProtKB-SubCell"/>
</dbReference>
<evidence type="ECO:0000256" key="2">
    <source>
        <dbReference type="ARBA" id="ARBA00007363"/>
    </source>
</evidence>
<gene>
    <name evidence="8" type="primary">LOC107265071</name>
</gene>
<name>A0AAJ7VZC1_CEPCN</name>
<keyword evidence="7" id="KW-1185">Reference proteome</keyword>
<dbReference type="GeneID" id="107265071"/>
<evidence type="ECO:0000256" key="1">
    <source>
        <dbReference type="ARBA" id="ARBA00004167"/>
    </source>
</evidence>
<feature type="transmembrane region" description="Helical" evidence="6">
    <location>
        <begin position="92"/>
        <end position="111"/>
    </location>
</feature>
<evidence type="ECO:0000256" key="6">
    <source>
        <dbReference type="SAM" id="Phobius"/>
    </source>
</evidence>
<keyword evidence="3 6" id="KW-0812">Transmembrane</keyword>
<proteinExistence type="inferred from homology"/>
<comment type="subcellular location">
    <subcellularLocation>
        <location evidence="1">Membrane</location>
        <topology evidence="1">Single-pass membrane protein</topology>
    </subcellularLocation>
</comment>
<evidence type="ECO:0000256" key="3">
    <source>
        <dbReference type="ARBA" id="ARBA00022692"/>
    </source>
</evidence>
<protein>
    <submittedName>
        <fullName evidence="8">UPF0389 protein CG9231</fullName>
    </submittedName>
</protein>
<dbReference type="Pfam" id="PF06388">
    <property type="entry name" value="DUF1075"/>
    <property type="match status" value="1"/>
</dbReference>
<sequence>MSHLLYQRTGLIVQLRKFSGAVVLRDAKPSSVNTTSAQRESPSVFGPQMHKLTNFQKRVLVFARRYPSMADVPDKVTTEVLTQSQSKARIRASNFLLVFTALGCIFMIYSGKKEAEQGVSLTKINQEWHKKINEEYKKSLETQGNK</sequence>
<accession>A0AAJ7VZC1</accession>
<dbReference type="AlphaFoldDB" id="A0AAJ7VZC1"/>
<evidence type="ECO:0000256" key="4">
    <source>
        <dbReference type="ARBA" id="ARBA00022989"/>
    </source>
</evidence>
<comment type="similarity">
    <text evidence="2">Belongs to the UPF0389 family.</text>
</comment>
<evidence type="ECO:0000256" key="5">
    <source>
        <dbReference type="ARBA" id="ARBA00023136"/>
    </source>
</evidence>